<dbReference type="GO" id="GO:0051213">
    <property type="term" value="F:dioxygenase activity"/>
    <property type="evidence" value="ECO:0007669"/>
    <property type="project" value="UniProtKB-KW"/>
</dbReference>
<dbReference type="PANTHER" id="PTHR43756">
    <property type="entry name" value="CHOLINE MONOOXYGENASE, CHLOROPLASTIC"/>
    <property type="match status" value="1"/>
</dbReference>
<dbReference type="Pfam" id="PF00848">
    <property type="entry name" value="Ring_hydroxyl_A"/>
    <property type="match status" value="1"/>
</dbReference>
<dbReference type="PROSITE" id="PS51296">
    <property type="entry name" value="RIESKE"/>
    <property type="match status" value="1"/>
</dbReference>
<keyword evidence="6" id="KW-0560">Oxidoreductase</keyword>
<dbReference type="PANTHER" id="PTHR43756:SF1">
    <property type="entry name" value="3-PHENYLPROPIONATE_CINNAMIC ACID DIOXYGENASE SUBUNIT ALPHA"/>
    <property type="match status" value="1"/>
</dbReference>
<dbReference type="InterPro" id="IPR001663">
    <property type="entry name" value="Rng_hydr_dOase-A"/>
</dbReference>
<keyword evidence="4" id="KW-0058">Aromatic hydrocarbons catabolism</keyword>
<evidence type="ECO:0000313" key="12">
    <source>
        <dbReference type="Proteomes" id="UP000466187"/>
    </source>
</evidence>
<evidence type="ECO:0000313" key="11">
    <source>
        <dbReference type="EMBL" id="BBZ18898.1"/>
    </source>
</evidence>
<dbReference type="GO" id="GO:0004497">
    <property type="term" value="F:monooxygenase activity"/>
    <property type="evidence" value="ECO:0007669"/>
    <property type="project" value="UniProtKB-ARBA"/>
</dbReference>
<keyword evidence="5" id="KW-0223">Dioxygenase</keyword>
<keyword evidence="2" id="KW-0001">2Fe-2S</keyword>
<dbReference type="PRINTS" id="PR00090">
    <property type="entry name" value="RNGDIOXGNASE"/>
</dbReference>
<dbReference type="Pfam" id="PF00355">
    <property type="entry name" value="Rieske"/>
    <property type="match status" value="1"/>
</dbReference>
<dbReference type="KEGG" id="mgad:MGAD_32330"/>
<keyword evidence="8" id="KW-0411">Iron-sulfur</keyword>
<organism evidence="11 12">
    <name type="scientific">Mycolicibacterium gadium</name>
    <name type="common">Mycobacterium gadium</name>
    <dbReference type="NCBI Taxonomy" id="1794"/>
    <lineage>
        <taxon>Bacteria</taxon>
        <taxon>Bacillati</taxon>
        <taxon>Actinomycetota</taxon>
        <taxon>Actinomycetes</taxon>
        <taxon>Mycobacteriales</taxon>
        <taxon>Mycobacteriaceae</taxon>
        <taxon>Mycolicibacterium</taxon>
    </lineage>
</organism>
<dbReference type="SUPFAM" id="SSF55961">
    <property type="entry name" value="Bet v1-like"/>
    <property type="match status" value="1"/>
</dbReference>
<keyword evidence="9" id="KW-0520">NAD</keyword>
<evidence type="ECO:0000256" key="6">
    <source>
        <dbReference type="ARBA" id="ARBA00023002"/>
    </source>
</evidence>
<dbReference type="GO" id="GO:0016705">
    <property type="term" value="F:oxidoreductase activity, acting on paired donors, with incorporation or reduction of molecular oxygen"/>
    <property type="evidence" value="ECO:0007669"/>
    <property type="project" value="UniProtKB-ARBA"/>
</dbReference>
<feature type="domain" description="Rieske" evidence="10">
    <location>
        <begin position="43"/>
        <end position="156"/>
    </location>
</feature>
<dbReference type="GO" id="GO:0005506">
    <property type="term" value="F:iron ion binding"/>
    <property type="evidence" value="ECO:0007669"/>
    <property type="project" value="InterPro"/>
</dbReference>
<keyword evidence="3" id="KW-0479">Metal-binding</keyword>
<evidence type="ECO:0000256" key="7">
    <source>
        <dbReference type="ARBA" id="ARBA00023004"/>
    </source>
</evidence>
<dbReference type="Gene3D" id="3.90.380.10">
    <property type="entry name" value="Naphthalene 1,2-dioxygenase Alpha Subunit, Chain A, domain 1"/>
    <property type="match status" value="1"/>
</dbReference>
<dbReference type="GO" id="GO:0051537">
    <property type="term" value="F:2 iron, 2 sulfur cluster binding"/>
    <property type="evidence" value="ECO:0007669"/>
    <property type="project" value="UniProtKB-KW"/>
</dbReference>
<evidence type="ECO:0000259" key="10">
    <source>
        <dbReference type="PROSITE" id="PS51296"/>
    </source>
</evidence>
<keyword evidence="7" id="KW-0408">Iron</keyword>
<proteinExistence type="inferred from homology"/>
<reference evidence="11 12" key="1">
    <citation type="journal article" date="2019" name="Emerg. Microbes Infect.">
        <title>Comprehensive subspecies identification of 175 nontuberculous mycobacteria species based on 7547 genomic profiles.</title>
        <authorList>
            <person name="Matsumoto Y."/>
            <person name="Kinjo T."/>
            <person name="Motooka D."/>
            <person name="Nabeya D."/>
            <person name="Jung N."/>
            <person name="Uechi K."/>
            <person name="Horii T."/>
            <person name="Iida T."/>
            <person name="Fujita J."/>
            <person name="Nakamura S."/>
        </authorList>
    </citation>
    <scope>NUCLEOTIDE SEQUENCE [LARGE SCALE GENOMIC DNA]</scope>
    <source>
        <strain evidence="11 12">JCM 12688</strain>
    </source>
</reference>
<evidence type="ECO:0000256" key="2">
    <source>
        <dbReference type="ARBA" id="ARBA00022714"/>
    </source>
</evidence>
<dbReference type="InterPro" id="IPR015879">
    <property type="entry name" value="Ring_hydroxy_dOase_asu_C_dom"/>
</dbReference>
<protein>
    <submittedName>
        <fullName evidence="11">Hydrogenase</fullName>
    </submittedName>
</protein>
<dbReference type="CDD" id="cd08881">
    <property type="entry name" value="RHO_alpha_C_NDO-like"/>
    <property type="match status" value="1"/>
</dbReference>
<accession>A0A7I7WSN7</accession>
<evidence type="ECO:0000256" key="1">
    <source>
        <dbReference type="ARBA" id="ARBA00008751"/>
    </source>
</evidence>
<dbReference type="InterPro" id="IPR017941">
    <property type="entry name" value="Rieske_2Fe-2S"/>
</dbReference>
<evidence type="ECO:0000256" key="3">
    <source>
        <dbReference type="ARBA" id="ARBA00022723"/>
    </source>
</evidence>
<evidence type="ECO:0000256" key="4">
    <source>
        <dbReference type="ARBA" id="ARBA00022797"/>
    </source>
</evidence>
<sequence>MELKMQDHGEVLAAVRTGMIPAHVYNDKQIFSLEKERLFSRAWLFVAHESEIPQPGDYVVRQVLQDSFIVARDSAGEVRVMFNMCLHRGMQICRAEMGNASNFRCPYHGWSYRNDGRIIGLPFHQEAYGGEAGFNKAGQTLLPAPSVASYNGLIFLSMDPDAESLEDYLGDFRFYLDFYTKQGPNGLEVQGPQRWRVKANWKIAAENFAGDMYHTPQTHTSVVEIGLFREPKAHKRKDGATYWAGRGGGTTYKLPEGSFEDRMSYVGYPAEMISRAKATWTEQQRQVVGADGFMISAATCFPNISFVHNWPKVEDGEHVLPFISIRVWQPISENETEVLSWFAVDSDAPEAFKAASYKAYLMCFGSTGMFEQDDVENWVSLTNTAGGSMARRLRLNSRMGLLADDARVVDTLSSAQFHGPGYAQLGYNENNQRQLLRLWADYLDMPPLRVDPATVLTDNPQGIEPMVQTNGRAVAGIDSESAPTSVML</sequence>
<dbReference type="InterPro" id="IPR043266">
    <property type="entry name" value="RHO_NdoB-like_C"/>
</dbReference>
<evidence type="ECO:0000256" key="9">
    <source>
        <dbReference type="ARBA" id="ARBA00023027"/>
    </source>
</evidence>
<evidence type="ECO:0000256" key="5">
    <source>
        <dbReference type="ARBA" id="ARBA00022964"/>
    </source>
</evidence>
<comment type="similarity">
    <text evidence="1">Belongs to the bacterial ring-hydroxylating dioxygenase alpha subunit family.</text>
</comment>
<dbReference type="PROSITE" id="PS00570">
    <property type="entry name" value="RING_HYDROXYL_ALPHA"/>
    <property type="match status" value="1"/>
</dbReference>
<dbReference type="AlphaFoldDB" id="A0A7I7WSN7"/>
<gene>
    <name evidence="11" type="primary">hcaE_4</name>
    <name evidence="11" type="ORF">MGAD_32330</name>
</gene>
<dbReference type="InterPro" id="IPR015881">
    <property type="entry name" value="ARHD_Rieske_2Fe_2S"/>
</dbReference>
<dbReference type="Gene3D" id="2.102.10.10">
    <property type="entry name" value="Rieske [2Fe-2S] iron-sulphur domain"/>
    <property type="match status" value="1"/>
</dbReference>
<evidence type="ECO:0000256" key="8">
    <source>
        <dbReference type="ARBA" id="ARBA00023014"/>
    </source>
</evidence>
<dbReference type="InterPro" id="IPR036922">
    <property type="entry name" value="Rieske_2Fe-2S_sf"/>
</dbReference>
<dbReference type="EMBL" id="AP022608">
    <property type="protein sequence ID" value="BBZ18898.1"/>
    <property type="molecule type" value="Genomic_DNA"/>
</dbReference>
<dbReference type="SUPFAM" id="SSF50022">
    <property type="entry name" value="ISP domain"/>
    <property type="match status" value="1"/>
</dbReference>
<dbReference type="Proteomes" id="UP000466187">
    <property type="component" value="Chromosome"/>
</dbReference>
<name>A0A7I7WSN7_MYCGU</name>